<proteinExistence type="predicted"/>
<gene>
    <name evidence="1" type="ORF">CDAR_420871</name>
</gene>
<evidence type="ECO:0000313" key="1">
    <source>
        <dbReference type="EMBL" id="GIY88682.1"/>
    </source>
</evidence>
<sequence length="96" mass="10964">MHFQVGNVVLSNDPLPRPPRSSRKTMVYEMIMTIVPLASGSEWCLSINGSFYPVHLIRGGHGLWLSTRFSLSYIFIQKQKGDYNIAFNLSYILNQN</sequence>
<protein>
    <submittedName>
        <fullName evidence="1">Uncharacterized protein</fullName>
    </submittedName>
</protein>
<comment type="caution">
    <text evidence="1">The sequence shown here is derived from an EMBL/GenBank/DDBJ whole genome shotgun (WGS) entry which is preliminary data.</text>
</comment>
<dbReference type="EMBL" id="BPLQ01015522">
    <property type="protein sequence ID" value="GIY88682.1"/>
    <property type="molecule type" value="Genomic_DNA"/>
</dbReference>
<evidence type="ECO:0000313" key="2">
    <source>
        <dbReference type="Proteomes" id="UP001054837"/>
    </source>
</evidence>
<name>A0AAV4X2B7_9ARAC</name>
<accession>A0AAV4X2B7</accession>
<reference evidence="1 2" key="1">
    <citation type="submission" date="2021-06" db="EMBL/GenBank/DDBJ databases">
        <title>Caerostris darwini draft genome.</title>
        <authorList>
            <person name="Kono N."/>
            <person name="Arakawa K."/>
        </authorList>
    </citation>
    <scope>NUCLEOTIDE SEQUENCE [LARGE SCALE GENOMIC DNA]</scope>
</reference>
<organism evidence="1 2">
    <name type="scientific">Caerostris darwini</name>
    <dbReference type="NCBI Taxonomy" id="1538125"/>
    <lineage>
        <taxon>Eukaryota</taxon>
        <taxon>Metazoa</taxon>
        <taxon>Ecdysozoa</taxon>
        <taxon>Arthropoda</taxon>
        <taxon>Chelicerata</taxon>
        <taxon>Arachnida</taxon>
        <taxon>Araneae</taxon>
        <taxon>Araneomorphae</taxon>
        <taxon>Entelegynae</taxon>
        <taxon>Araneoidea</taxon>
        <taxon>Araneidae</taxon>
        <taxon>Caerostris</taxon>
    </lineage>
</organism>
<dbReference type="Proteomes" id="UP001054837">
    <property type="component" value="Unassembled WGS sequence"/>
</dbReference>
<dbReference type="AlphaFoldDB" id="A0AAV4X2B7"/>
<keyword evidence="2" id="KW-1185">Reference proteome</keyword>